<name>M1CYU2_SOLTU</name>
<dbReference type="AlphaFoldDB" id="M1CYU2"/>
<dbReference type="EnsemblPlants" id="PGSC0003DMT400077724">
    <property type="protein sequence ID" value="PGSC0003DMT400077724"/>
    <property type="gene ID" value="PGSC0003DMG400030237"/>
</dbReference>
<evidence type="ECO:0000313" key="1">
    <source>
        <dbReference type="EnsemblPlants" id="PGSC0003DMT400077724"/>
    </source>
</evidence>
<proteinExistence type="predicted"/>
<accession>M1CYU2</accession>
<dbReference type="HOGENOM" id="CLU_2854080_0_0_1"/>
<dbReference type="ExpressionAtlas" id="M1CYU2">
    <property type="expression patterns" value="baseline"/>
</dbReference>
<dbReference type="Proteomes" id="UP000011115">
    <property type="component" value="Unassembled WGS sequence"/>
</dbReference>
<reference evidence="1" key="2">
    <citation type="submission" date="2015-06" db="UniProtKB">
        <authorList>
            <consortium name="EnsemblPlants"/>
        </authorList>
    </citation>
    <scope>IDENTIFICATION</scope>
    <source>
        <strain evidence="1">DM1-3 516 R44</strain>
    </source>
</reference>
<keyword evidence="2" id="KW-1185">Reference proteome</keyword>
<sequence length="65" mass="7443">MTAKKVINRKLVKVGIEIICFGKLIALHVFLFTHKCIALIEFRVLNSVDHLLPLCGAKHFHSNFR</sequence>
<reference evidence="2" key="1">
    <citation type="journal article" date="2011" name="Nature">
        <title>Genome sequence and analysis of the tuber crop potato.</title>
        <authorList>
            <consortium name="The Potato Genome Sequencing Consortium"/>
        </authorList>
    </citation>
    <scope>NUCLEOTIDE SEQUENCE [LARGE SCALE GENOMIC DNA]</scope>
    <source>
        <strain evidence="2">cv. DM1-3 516 R44</strain>
    </source>
</reference>
<protein>
    <submittedName>
        <fullName evidence="1">Uncharacterized protein</fullName>
    </submittedName>
</protein>
<dbReference type="Gramene" id="PGSC0003DMT400077724">
    <property type="protein sequence ID" value="PGSC0003DMT400077724"/>
    <property type="gene ID" value="PGSC0003DMG400030237"/>
</dbReference>
<organism evidence="1 2">
    <name type="scientific">Solanum tuberosum</name>
    <name type="common">Potato</name>
    <dbReference type="NCBI Taxonomy" id="4113"/>
    <lineage>
        <taxon>Eukaryota</taxon>
        <taxon>Viridiplantae</taxon>
        <taxon>Streptophyta</taxon>
        <taxon>Embryophyta</taxon>
        <taxon>Tracheophyta</taxon>
        <taxon>Spermatophyta</taxon>
        <taxon>Magnoliopsida</taxon>
        <taxon>eudicotyledons</taxon>
        <taxon>Gunneridae</taxon>
        <taxon>Pentapetalae</taxon>
        <taxon>asterids</taxon>
        <taxon>lamiids</taxon>
        <taxon>Solanales</taxon>
        <taxon>Solanaceae</taxon>
        <taxon>Solanoideae</taxon>
        <taxon>Solaneae</taxon>
        <taxon>Solanum</taxon>
    </lineage>
</organism>
<evidence type="ECO:0000313" key="2">
    <source>
        <dbReference type="Proteomes" id="UP000011115"/>
    </source>
</evidence>